<dbReference type="SFLD" id="SFLDS00003">
    <property type="entry name" value="Haloacid_Dehalogenase"/>
    <property type="match status" value="1"/>
</dbReference>
<accession>A0ABW0JSN2</accession>
<dbReference type="InterPro" id="IPR023214">
    <property type="entry name" value="HAD_sf"/>
</dbReference>
<dbReference type="GO" id="GO:0016787">
    <property type="term" value="F:hydrolase activity"/>
    <property type="evidence" value="ECO:0007669"/>
    <property type="project" value="UniProtKB-KW"/>
</dbReference>
<dbReference type="PANTHER" id="PTHR43316:SF3">
    <property type="entry name" value="HALOACID DEHALOGENASE, TYPE II (AFU_ORTHOLOGUE AFUA_2G07750)-RELATED"/>
    <property type="match status" value="1"/>
</dbReference>
<dbReference type="Proteomes" id="UP001596018">
    <property type="component" value="Unassembled WGS sequence"/>
</dbReference>
<dbReference type="RefSeq" id="WP_377338463.1">
    <property type="nucleotide sequence ID" value="NZ_JALBWS010000015.1"/>
</dbReference>
<dbReference type="Gene3D" id="3.40.50.1000">
    <property type="entry name" value="HAD superfamily/HAD-like"/>
    <property type="match status" value="1"/>
</dbReference>
<dbReference type="SFLD" id="SFLDG01129">
    <property type="entry name" value="C1.5:_HAD__Beta-PGM__Phosphata"/>
    <property type="match status" value="1"/>
</dbReference>
<dbReference type="EMBL" id="JBHSMM010000001">
    <property type="protein sequence ID" value="MFC5439124.1"/>
    <property type="molecule type" value="Genomic_DNA"/>
</dbReference>
<dbReference type="PRINTS" id="PR00413">
    <property type="entry name" value="HADHALOGNASE"/>
</dbReference>
<proteinExistence type="predicted"/>
<comment type="caution">
    <text evidence="2">The sequence shown here is derived from an EMBL/GenBank/DDBJ whole genome shotgun (WGS) entry which is preliminary data.</text>
</comment>
<evidence type="ECO:0000313" key="2">
    <source>
        <dbReference type="EMBL" id="MFC5439124.1"/>
    </source>
</evidence>
<protein>
    <submittedName>
        <fullName evidence="2">HAD family hydrolase</fullName>
        <ecNumber evidence="2">3.1.3.-</ecNumber>
    </submittedName>
</protein>
<reference evidence="3" key="1">
    <citation type="journal article" date="2019" name="Int. J. Syst. Evol. Microbiol.">
        <title>The Global Catalogue of Microorganisms (GCM) 10K type strain sequencing project: providing services to taxonomists for standard genome sequencing and annotation.</title>
        <authorList>
            <consortium name="The Broad Institute Genomics Platform"/>
            <consortium name="The Broad Institute Genome Sequencing Center for Infectious Disease"/>
            <person name="Wu L."/>
            <person name="Ma J."/>
        </authorList>
    </citation>
    <scope>NUCLEOTIDE SEQUENCE [LARGE SCALE GENOMIC DNA]</scope>
    <source>
        <strain evidence="3">KACC 12822</strain>
    </source>
</reference>
<sequence length="217" mass="23636">MQYEIKAVAFDAFGTLVEIHDKRRPYAKLAKAAAQPLARSPMCEPIELDAMVRLCGLTLEASDMDVLYADLQAELASTQPYPEAQGVLEELRTLGIRTAVASNLALPYARPIEDKLGPLLDVSCMSFEVGFMKPDSGFYDALCGRLQLLPQEVLMIGDTWRCDYEGATAAGLHAVHLNRRGNAEDHQLAVSATDLHGVLRYLKGPHTGLHPASAKSS</sequence>
<dbReference type="InterPro" id="IPR036412">
    <property type="entry name" value="HAD-like_sf"/>
</dbReference>
<keyword evidence="3" id="KW-1185">Reference proteome</keyword>
<gene>
    <name evidence="2" type="ORF">ACFPK0_03735</name>
</gene>
<evidence type="ECO:0000256" key="1">
    <source>
        <dbReference type="ARBA" id="ARBA00022801"/>
    </source>
</evidence>
<dbReference type="EC" id="3.1.3.-" evidence="2"/>
<organism evidence="2 3">
    <name type="scientific">Rhodanobacter ginsenosidimutans</name>
    <dbReference type="NCBI Taxonomy" id="490571"/>
    <lineage>
        <taxon>Bacteria</taxon>
        <taxon>Pseudomonadati</taxon>
        <taxon>Pseudomonadota</taxon>
        <taxon>Gammaproteobacteria</taxon>
        <taxon>Lysobacterales</taxon>
        <taxon>Rhodanobacteraceae</taxon>
        <taxon>Rhodanobacter</taxon>
    </lineage>
</organism>
<dbReference type="PANTHER" id="PTHR43316">
    <property type="entry name" value="HYDROLASE, HALOACID DELAHOGENASE-RELATED"/>
    <property type="match status" value="1"/>
</dbReference>
<dbReference type="InterPro" id="IPR051540">
    <property type="entry name" value="S-2-haloacid_dehalogenase"/>
</dbReference>
<keyword evidence="1 2" id="KW-0378">Hydrolase</keyword>
<dbReference type="InterPro" id="IPR006439">
    <property type="entry name" value="HAD-SF_hydro_IA"/>
</dbReference>
<name>A0ABW0JSN2_9GAMM</name>
<evidence type="ECO:0000313" key="3">
    <source>
        <dbReference type="Proteomes" id="UP001596018"/>
    </source>
</evidence>
<dbReference type="SUPFAM" id="SSF56784">
    <property type="entry name" value="HAD-like"/>
    <property type="match status" value="1"/>
</dbReference>
<dbReference type="Pfam" id="PF00702">
    <property type="entry name" value="Hydrolase"/>
    <property type="match status" value="1"/>
</dbReference>
<dbReference type="NCBIfam" id="TIGR01549">
    <property type="entry name" value="HAD-SF-IA-v1"/>
    <property type="match status" value="1"/>
</dbReference>